<dbReference type="InterPro" id="IPR033985">
    <property type="entry name" value="SusD-like_N"/>
</dbReference>
<dbReference type="AlphaFoldDB" id="A0A4U1CHB7"/>
<evidence type="ECO:0000313" key="9">
    <source>
        <dbReference type="Proteomes" id="UP000307244"/>
    </source>
</evidence>
<dbReference type="RefSeq" id="WP_136836239.1">
    <property type="nucleotide sequence ID" value="NZ_SWBQ01000003.1"/>
</dbReference>
<feature type="domain" description="RagB/SusD" evidence="6">
    <location>
        <begin position="352"/>
        <end position="463"/>
    </location>
</feature>
<dbReference type="OrthoDB" id="1097962at2"/>
<dbReference type="InterPro" id="IPR011990">
    <property type="entry name" value="TPR-like_helical_dom_sf"/>
</dbReference>
<evidence type="ECO:0000259" key="6">
    <source>
        <dbReference type="Pfam" id="PF07980"/>
    </source>
</evidence>
<protein>
    <submittedName>
        <fullName evidence="8">RagB/SusD family nutrient uptake outer membrane protein</fullName>
    </submittedName>
</protein>
<name>A0A4U1CHB7_9SPHI</name>
<comment type="subcellular location">
    <subcellularLocation>
        <location evidence="1">Cell outer membrane</location>
    </subcellularLocation>
</comment>
<dbReference type="GO" id="GO:0009279">
    <property type="term" value="C:cell outer membrane"/>
    <property type="evidence" value="ECO:0007669"/>
    <property type="project" value="UniProtKB-SubCell"/>
</dbReference>
<comment type="similarity">
    <text evidence="2">Belongs to the SusD family.</text>
</comment>
<evidence type="ECO:0000256" key="2">
    <source>
        <dbReference type="ARBA" id="ARBA00006275"/>
    </source>
</evidence>
<keyword evidence="3" id="KW-0732">Signal</keyword>
<reference evidence="8 9" key="1">
    <citation type="submission" date="2019-04" db="EMBL/GenBank/DDBJ databases">
        <title>Pedobacter sp. RP-3-15 sp. nov., isolated from Arctic soil.</title>
        <authorList>
            <person name="Dahal R.H."/>
            <person name="Kim D.-U."/>
        </authorList>
    </citation>
    <scope>NUCLEOTIDE SEQUENCE [LARGE SCALE GENOMIC DNA]</scope>
    <source>
        <strain evidence="8 9">RP-3-15</strain>
    </source>
</reference>
<evidence type="ECO:0000256" key="5">
    <source>
        <dbReference type="ARBA" id="ARBA00023237"/>
    </source>
</evidence>
<gene>
    <name evidence="8" type="ORF">FA047_11605</name>
</gene>
<dbReference type="EMBL" id="SWBQ01000003">
    <property type="protein sequence ID" value="TKC05977.1"/>
    <property type="molecule type" value="Genomic_DNA"/>
</dbReference>
<keyword evidence="5" id="KW-0998">Cell outer membrane</keyword>
<dbReference type="Pfam" id="PF07980">
    <property type="entry name" value="SusD_RagB"/>
    <property type="match status" value="1"/>
</dbReference>
<dbReference type="SUPFAM" id="SSF48452">
    <property type="entry name" value="TPR-like"/>
    <property type="match status" value="1"/>
</dbReference>
<accession>A0A4U1CHB7</accession>
<dbReference type="Proteomes" id="UP000307244">
    <property type="component" value="Unassembled WGS sequence"/>
</dbReference>
<evidence type="ECO:0000313" key="8">
    <source>
        <dbReference type="EMBL" id="TKC05977.1"/>
    </source>
</evidence>
<evidence type="ECO:0000256" key="1">
    <source>
        <dbReference type="ARBA" id="ARBA00004442"/>
    </source>
</evidence>
<keyword evidence="9" id="KW-1185">Reference proteome</keyword>
<comment type="caution">
    <text evidence="8">The sequence shown here is derived from an EMBL/GenBank/DDBJ whole genome shotgun (WGS) entry which is preliminary data.</text>
</comment>
<evidence type="ECO:0000259" key="7">
    <source>
        <dbReference type="Pfam" id="PF14322"/>
    </source>
</evidence>
<dbReference type="Gene3D" id="1.25.40.390">
    <property type="match status" value="1"/>
</dbReference>
<keyword evidence="4" id="KW-0472">Membrane</keyword>
<evidence type="ECO:0000256" key="3">
    <source>
        <dbReference type="ARBA" id="ARBA00022729"/>
    </source>
</evidence>
<proteinExistence type="inferred from homology"/>
<evidence type="ECO:0000256" key="4">
    <source>
        <dbReference type="ARBA" id="ARBA00023136"/>
    </source>
</evidence>
<dbReference type="PROSITE" id="PS51257">
    <property type="entry name" value="PROKAR_LIPOPROTEIN"/>
    <property type="match status" value="1"/>
</dbReference>
<sequence>MKLKNITILLPVYLFGLLLSFSSCKKWLDVDPKTQVKEAKQFSTRQGYVDALFGIYQSAAEISNYGGQLSYRFLDILAQRYENKSATNTLIGKTARYIYTDSEVQTAISVIFNSQYKIVSQANFILKNIDNSEGVLDDNTLNIIKGEALAMRAYIHFDLARLFSERYDNGANAGKPSVAYLKSFTVTPQTRLTLGEVIANCEADLKEAESLLSSNQEIDQIVGNQGSTNADLFLQYRQNHMNYWAVKALLARLYLYKGDKPNALKYSKEVIQSTKFKFITSAEINVDAGSTASDLTFTSEHIFSIYVSSLKARADDVFKNTTTTGETTDLWSTRAKLDATYQASLVGYGTDVRRPGASKSLWNEIASTTVYTKKYWSDAPTNVKQRLIPLIKLSEMYYIAAEASATIQEGISYLNVVRTNRLIPELPAPATQAAFDTEIQFEYRKDFYAEGQLWFYYKRMNVLTLPDGISNPMTTAKYVFPIPNDELEFGLAGN</sequence>
<organism evidence="8 9">
    <name type="scientific">Pedobacter frigoris</name>
    <dbReference type="NCBI Taxonomy" id="2571272"/>
    <lineage>
        <taxon>Bacteria</taxon>
        <taxon>Pseudomonadati</taxon>
        <taxon>Bacteroidota</taxon>
        <taxon>Sphingobacteriia</taxon>
        <taxon>Sphingobacteriales</taxon>
        <taxon>Sphingobacteriaceae</taxon>
        <taxon>Pedobacter</taxon>
    </lineage>
</organism>
<dbReference type="Pfam" id="PF14322">
    <property type="entry name" value="SusD-like_3"/>
    <property type="match status" value="1"/>
</dbReference>
<dbReference type="InterPro" id="IPR012944">
    <property type="entry name" value="SusD_RagB_dom"/>
</dbReference>
<feature type="domain" description="SusD-like N-terminal" evidence="7">
    <location>
        <begin position="26"/>
        <end position="218"/>
    </location>
</feature>